<organism evidence="2 3">
    <name type="scientific">Pedobacter heparinus (strain ATCC 13125 / DSM 2366 / CIP 104194 / JCM 7457 / NBRC 12017 / NCIMB 9290 / NRRL B-14731 / HIM 762-3)</name>
    <dbReference type="NCBI Taxonomy" id="485917"/>
    <lineage>
        <taxon>Bacteria</taxon>
        <taxon>Pseudomonadati</taxon>
        <taxon>Bacteroidota</taxon>
        <taxon>Sphingobacteriia</taxon>
        <taxon>Sphingobacteriales</taxon>
        <taxon>Sphingobacteriaceae</taxon>
        <taxon>Pedobacter</taxon>
    </lineage>
</organism>
<dbReference type="Proteomes" id="UP000000852">
    <property type="component" value="Chromosome"/>
</dbReference>
<dbReference type="AlphaFoldDB" id="C6Y1B8"/>
<name>C6Y1B8_PEDHD</name>
<keyword evidence="3" id="KW-1185">Reference proteome</keyword>
<dbReference type="HOGENOM" id="CLU_1863281_0_0_10"/>
<evidence type="ECO:0000313" key="2">
    <source>
        <dbReference type="EMBL" id="ACU02894.1"/>
    </source>
</evidence>
<keyword evidence="1" id="KW-0812">Transmembrane</keyword>
<gene>
    <name evidence="2" type="ordered locus">Phep_0672</name>
</gene>
<feature type="transmembrane region" description="Helical" evidence="1">
    <location>
        <begin position="24"/>
        <end position="45"/>
    </location>
</feature>
<sequence length="137" mass="15565">MTDGNFLPGNTINPYLCFMKNVRWIILFSVLSLFSGVFPVGLSTFKAQKHITERVWSARKESVSRRAGYHWLQIQTAKPPLHGTLSANHCTALLHYAQLTGVRFIHQQEQFKELKTSVLMVILFTPAAKYPCRPAFG</sequence>
<evidence type="ECO:0000313" key="3">
    <source>
        <dbReference type="Proteomes" id="UP000000852"/>
    </source>
</evidence>
<protein>
    <submittedName>
        <fullName evidence="2">Uncharacterized protein</fullName>
    </submittedName>
</protein>
<proteinExistence type="predicted"/>
<keyword evidence="1" id="KW-1133">Transmembrane helix</keyword>
<reference evidence="2 3" key="1">
    <citation type="journal article" date="2009" name="Stand. Genomic Sci.">
        <title>Complete genome sequence of Pedobacter heparinus type strain (HIM 762-3).</title>
        <authorList>
            <person name="Han C."/>
            <person name="Spring S."/>
            <person name="Lapidus A."/>
            <person name="Del Rio T.G."/>
            <person name="Tice H."/>
            <person name="Copeland A."/>
            <person name="Cheng J.F."/>
            <person name="Lucas S."/>
            <person name="Chen F."/>
            <person name="Nolan M."/>
            <person name="Bruce D."/>
            <person name="Goodwin L."/>
            <person name="Pitluck S."/>
            <person name="Ivanova N."/>
            <person name="Mavromatis K."/>
            <person name="Mikhailova N."/>
            <person name="Pati A."/>
            <person name="Chen A."/>
            <person name="Palaniappan K."/>
            <person name="Land M."/>
            <person name="Hauser L."/>
            <person name="Chang Y.J."/>
            <person name="Jeffries C.C."/>
            <person name="Saunders E."/>
            <person name="Chertkov O."/>
            <person name="Brettin T."/>
            <person name="Goker M."/>
            <person name="Rohde M."/>
            <person name="Bristow J."/>
            <person name="Eisen J.A."/>
            <person name="Markowitz V."/>
            <person name="Hugenholtz P."/>
            <person name="Kyrpides N.C."/>
            <person name="Klenk H.P."/>
            <person name="Detter J.C."/>
        </authorList>
    </citation>
    <scope>NUCLEOTIDE SEQUENCE [LARGE SCALE GENOMIC DNA]</scope>
    <source>
        <strain evidence="3">ATCC 13125 / DSM 2366 / CIP 104194 / JCM 7457 / NBRC 12017 / NCIMB 9290 / NRRL B-14731 / HIM 762-3</strain>
    </source>
</reference>
<dbReference type="KEGG" id="phe:Phep_0672"/>
<dbReference type="STRING" id="485917.Phep_0672"/>
<dbReference type="EMBL" id="CP001681">
    <property type="protein sequence ID" value="ACU02894.1"/>
    <property type="molecule type" value="Genomic_DNA"/>
</dbReference>
<accession>C6Y1B8</accession>
<evidence type="ECO:0000256" key="1">
    <source>
        <dbReference type="SAM" id="Phobius"/>
    </source>
</evidence>
<keyword evidence="1" id="KW-0472">Membrane</keyword>